<dbReference type="OrthoDB" id="5612767at2"/>
<dbReference type="Pfam" id="PF01127">
    <property type="entry name" value="Sdh_cyt"/>
    <property type="match status" value="1"/>
</dbReference>
<evidence type="ECO:0000256" key="12">
    <source>
        <dbReference type="ARBA" id="ARBA00022982"/>
    </source>
</evidence>
<keyword evidence="10 19" id="KW-0812">Transmembrane</keyword>
<sequence length="115" mass="13364">MVSNVTSLTGNGLKDWLIQRVTAVYFAVYSLFILAYLITHPHMDYEQWHTLFHCQWVQVASLIALFALSLHAWIGVWTVTTDYMKCTVIRLSVQMLVALWLLSQFLWGLMIVWGQ</sequence>
<dbReference type="GO" id="GO:0020037">
    <property type="term" value="F:heme binding"/>
    <property type="evidence" value="ECO:0007669"/>
    <property type="project" value="InterPro"/>
</dbReference>
<evidence type="ECO:0000313" key="21">
    <source>
        <dbReference type="Proteomes" id="UP000044071"/>
    </source>
</evidence>
<dbReference type="STRING" id="1034943.BN59_00150"/>
<dbReference type="InterPro" id="IPR034804">
    <property type="entry name" value="SQR/QFR_C/D"/>
</dbReference>
<dbReference type="InterPro" id="IPR014312">
    <property type="entry name" value="Succ_DH_anchor"/>
</dbReference>
<evidence type="ECO:0000256" key="5">
    <source>
        <dbReference type="ARBA" id="ARBA00022448"/>
    </source>
</evidence>
<keyword evidence="13 19" id="KW-1133">Transmembrane helix</keyword>
<keyword evidence="5 16" id="KW-0813">Transport</keyword>
<feature type="transmembrane region" description="Helical" evidence="19">
    <location>
        <begin position="91"/>
        <end position="113"/>
    </location>
</feature>
<name>A0A078KNF9_9GAMM</name>
<dbReference type="GO" id="GO:0005886">
    <property type="term" value="C:plasma membrane"/>
    <property type="evidence" value="ECO:0007669"/>
    <property type="project" value="UniProtKB-SubCell"/>
</dbReference>
<evidence type="ECO:0000256" key="8">
    <source>
        <dbReference type="ARBA" id="ARBA00022532"/>
    </source>
</evidence>
<dbReference type="GO" id="GO:0017004">
    <property type="term" value="P:cytochrome complex assembly"/>
    <property type="evidence" value="ECO:0007669"/>
    <property type="project" value="TreeGrafter"/>
</dbReference>
<dbReference type="Gene3D" id="1.20.1300.10">
    <property type="entry name" value="Fumarate reductase/succinate dehydrogenase, transmembrane subunit"/>
    <property type="match status" value="1"/>
</dbReference>
<dbReference type="GO" id="GO:0006099">
    <property type="term" value="P:tricarboxylic acid cycle"/>
    <property type="evidence" value="ECO:0007669"/>
    <property type="project" value="UniProtKB-UniRule"/>
</dbReference>
<dbReference type="EMBL" id="CCSB01000001">
    <property type="protein sequence ID" value="CDZ75890.1"/>
    <property type="molecule type" value="Genomic_DNA"/>
</dbReference>
<keyword evidence="21" id="KW-1185">Reference proteome</keyword>
<proteinExistence type="predicted"/>
<evidence type="ECO:0000256" key="11">
    <source>
        <dbReference type="ARBA" id="ARBA00022723"/>
    </source>
</evidence>
<keyword evidence="12 16" id="KW-0249">Electron transport</keyword>
<dbReference type="SUPFAM" id="SSF81343">
    <property type="entry name" value="Fumarate reductase respiratory complex transmembrane subunits"/>
    <property type="match status" value="1"/>
</dbReference>
<keyword evidence="14 18" id="KW-0408">Iron</keyword>
<dbReference type="UniPathway" id="UPA00223"/>
<dbReference type="RefSeq" id="WP_043872525.1">
    <property type="nucleotide sequence ID" value="NZ_CCVW01000001.1"/>
</dbReference>
<keyword evidence="7 16" id="KW-0997">Cell inner membrane</keyword>
<dbReference type="NCBIfam" id="TIGR02968">
    <property type="entry name" value="succ_dehyd_anc"/>
    <property type="match status" value="1"/>
</dbReference>
<keyword evidence="6 16" id="KW-1003">Cell membrane</keyword>
<reference evidence="20 21" key="1">
    <citation type="submission" date="2014-06" db="EMBL/GenBank/DDBJ databases">
        <authorList>
            <person name="Urmite Genomes Urmite Genomes"/>
        </authorList>
    </citation>
    <scope>NUCLEOTIDE SEQUENCE [LARGE SCALE GENOMIC DNA]</scope>
</reference>
<dbReference type="InterPro" id="IPR000701">
    <property type="entry name" value="SuccDH_FuR_B_TM-su"/>
</dbReference>
<organism evidence="20 21">
    <name type="scientific">Legionella massiliensis</name>
    <dbReference type="NCBI Taxonomy" id="1034943"/>
    <lineage>
        <taxon>Bacteria</taxon>
        <taxon>Pseudomonadati</taxon>
        <taxon>Pseudomonadota</taxon>
        <taxon>Gammaproteobacteria</taxon>
        <taxon>Legionellales</taxon>
        <taxon>Legionellaceae</taxon>
        <taxon>Legionella</taxon>
    </lineage>
</organism>
<keyword evidence="11 18" id="KW-0479">Metal-binding</keyword>
<comment type="cofactor">
    <cofactor evidence="18">
        <name>heme</name>
        <dbReference type="ChEBI" id="CHEBI:30413"/>
    </cofactor>
    <text evidence="18">The heme is bound between the two transmembrane subunits.</text>
</comment>
<feature type="transmembrane region" description="Helical" evidence="19">
    <location>
        <begin position="59"/>
        <end position="79"/>
    </location>
</feature>
<accession>A0A078KNF9</accession>
<evidence type="ECO:0000256" key="4">
    <source>
        <dbReference type="ARBA" id="ARBA00019425"/>
    </source>
</evidence>
<evidence type="ECO:0000313" key="20">
    <source>
        <dbReference type="EMBL" id="CDZ75890.1"/>
    </source>
</evidence>
<dbReference type="PANTHER" id="PTHR38689:SF1">
    <property type="entry name" value="SUCCINATE DEHYDROGENASE HYDROPHOBIC MEMBRANE ANCHOR SUBUNIT"/>
    <property type="match status" value="1"/>
</dbReference>
<evidence type="ECO:0000256" key="19">
    <source>
        <dbReference type="SAM" id="Phobius"/>
    </source>
</evidence>
<evidence type="ECO:0000256" key="7">
    <source>
        <dbReference type="ARBA" id="ARBA00022519"/>
    </source>
</evidence>
<evidence type="ECO:0000256" key="9">
    <source>
        <dbReference type="ARBA" id="ARBA00022617"/>
    </source>
</evidence>
<evidence type="ECO:0000256" key="13">
    <source>
        <dbReference type="ARBA" id="ARBA00022989"/>
    </source>
</evidence>
<evidence type="ECO:0000256" key="2">
    <source>
        <dbReference type="ARBA" id="ARBA00004429"/>
    </source>
</evidence>
<evidence type="ECO:0000256" key="18">
    <source>
        <dbReference type="PIRSR" id="PIRSR000169-2"/>
    </source>
</evidence>
<dbReference type="eggNOG" id="COG2142">
    <property type="taxonomic scope" value="Bacteria"/>
</dbReference>
<comment type="function">
    <text evidence="1 16">Membrane-anchoring subunit of succinate dehydrogenase (SDH).</text>
</comment>
<evidence type="ECO:0000256" key="10">
    <source>
        <dbReference type="ARBA" id="ARBA00022692"/>
    </source>
</evidence>
<evidence type="ECO:0000256" key="16">
    <source>
        <dbReference type="PIRNR" id="PIRNR000169"/>
    </source>
</evidence>
<protein>
    <recommendedName>
        <fullName evidence="4 16">Succinate dehydrogenase hydrophobic membrane anchor subunit</fullName>
    </recommendedName>
</protein>
<dbReference type="AlphaFoldDB" id="A0A078KNF9"/>
<gene>
    <name evidence="20" type="primary">sdhD_1</name>
    <name evidence="20" type="ORF">BN59_00150</name>
</gene>
<dbReference type="GO" id="GO:0046872">
    <property type="term" value="F:metal ion binding"/>
    <property type="evidence" value="ECO:0007669"/>
    <property type="project" value="UniProtKB-KW"/>
</dbReference>
<keyword evidence="9 18" id="KW-0349">Heme</keyword>
<dbReference type="Proteomes" id="UP000044071">
    <property type="component" value="Unassembled WGS sequence"/>
</dbReference>
<comment type="subcellular location">
    <subcellularLocation>
        <location evidence="2 16">Cell inner membrane</location>
        <topology evidence="2 16">Multi-pass membrane protein</topology>
    </subcellularLocation>
</comment>
<evidence type="ECO:0000256" key="14">
    <source>
        <dbReference type="ARBA" id="ARBA00023004"/>
    </source>
</evidence>
<dbReference type="PANTHER" id="PTHR38689">
    <property type="entry name" value="SUCCINATE DEHYDROGENASE HYDROPHOBIC MEMBRANE ANCHOR SUBUNIT"/>
    <property type="match status" value="1"/>
</dbReference>
<dbReference type="GO" id="GO:0009055">
    <property type="term" value="F:electron transfer activity"/>
    <property type="evidence" value="ECO:0007669"/>
    <property type="project" value="TreeGrafter"/>
</dbReference>
<comment type="pathway">
    <text evidence="3 16">Carbohydrate metabolism; tricarboxylic acid cycle.</text>
</comment>
<evidence type="ECO:0000256" key="3">
    <source>
        <dbReference type="ARBA" id="ARBA00005163"/>
    </source>
</evidence>
<evidence type="ECO:0000256" key="15">
    <source>
        <dbReference type="ARBA" id="ARBA00023136"/>
    </source>
</evidence>
<keyword evidence="15 16" id="KW-0472">Membrane</keyword>
<evidence type="ECO:0000256" key="1">
    <source>
        <dbReference type="ARBA" id="ARBA00004050"/>
    </source>
</evidence>
<keyword evidence="8 16" id="KW-0816">Tricarboxylic acid cycle</keyword>
<dbReference type="PIRSF" id="PIRSF000169">
    <property type="entry name" value="SDH_D"/>
    <property type="match status" value="1"/>
</dbReference>
<feature type="binding site" description="axial binding residue" evidence="18">
    <location>
        <position position="71"/>
    </location>
    <ligand>
        <name>heme</name>
        <dbReference type="ChEBI" id="CHEBI:30413"/>
        <note>ligand shared with second transmembrane subunit</note>
    </ligand>
    <ligandPart>
        <name>Fe</name>
        <dbReference type="ChEBI" id="CHEBI:18248"/>
    </ligandPart>
</feature>
<evidence type="ECO:0000256" key="6">
    <source>
        <dbReference type="ARBA" id="ARBA00022475"/>
    </source>
</evidence>
<feature type="transmembrane region" description="Helical" evidence="19">
    <location>
        <begin position="21"/>
        <end position="39"/>
    </location>
</feature>
<feature type="binding site" evidence="17">
    <location>
        <position position="83"/>
    </location>
    <ligand>
        <name>a ubiquinone</name>
        <dbReference type="ChEBI" id="CHEBI:16389"/>
    </ligand>
</feature>
<dbReference type="CDD" id="cd03494">
    <property type="entry name" value="SQR_TypeC_SdhD"/>
    <property type="match status" value="1"/>
</dbReference>
<evidence type="ECO:0000256" key="17">
    <source>
        <dbReference type="PIRSR" id="PIRSR000169-1"/>
    </source>
</evidence>